<comment type="caution">
    <text evidence="2">The sequence shown here is derived from an EMBL/GenBank/DDBJ whole genome shotgun (WGS) entry which is preliminary data.</text>
</comment>
<dbReference type="CDD" id="cd00093">
    <property type="entry name" value="HTH_XRE"/>
    <property type="match status" value="1"/>
</dbReference>
<dbReference type="AlphaFoldDB" id="A0A9D1SDC1"/>
<evidence type="ECO:0000259" key="1">
    <source>
        <dbReference type="PROSITE" id="PS50943"/>
    </source>
</evidence>
<gene>
    <name evidence="2" type="ORF">IAB03_06390</name>
</gene>
<reference evidence="2" key="1">
    <citation type="submission" date="2020-10" db="EMBL/GenBank/DDBJ databases">
        <authorList>
            <person name="Gilroy R."/>
        </authorList>
    </citation>
    <scope>NUCLEOTIDE SEQUENCE</scope>
    <source>
        <strain evidence="2">CHK158-818</strain>
    </source>
</reference>
<dbReference type="Gene3D" id="1.10.260.40">
    <property type="entry name" value="lambda repressor-like DNA-binding domains"/>
    <property type="match status" value="1"/>
</dbReference>
<protein>
    <submittedName>
        <fullName evidence="2">Helix-turn-helix transcriptional regulator</fullName>
    </submittedName>
</protein>
<dbReference type="SUPFAM" id="SSF47413">
    <property type="entry name" value="lambda repressor-like DNA-binding domains"/>
    <property type="match status" value="1"/>
</dbReference>
<dbReference type="PROSITE" id="PS50943">
    <property type="entry name" value="HTH_CROC1"/>
    <property type="match status" value="1"/>
</dbReference>
<dbReference type="GO" id="GO:0003677">
    <property type="term" value="F:DNA binding"/>
    <property type="evidence" value="ECO:0007669"/>
    <property type="project" value="InterPro"/>
</dbReference>
<accession>A0A9D1SDC1</accession>
<name>A0A9D1SDC1_9BACT</name>
<evidence type="ECO:0000313" key="2">
    <source>
        <dbReference type="EMBL" id="HIU55417.1"/>
    </source>
</evidence>
<evidence type="ECO:0000313" key="3">
    <source>
        <dbReference type="Proteomes" id="UP000824112"/>
    </source>
</evidence>
<dbReference type="InterPro" id="IPR001387">
    <property type="entry name" value="Cro/C1-type_HTH"/>
</dbReference>
<dbReference type="InterPro" id="IPR010982">
    <property type="entry name" value="Lambda_DNA-bd_dom_sf"/>
</dbReference>
<organism evidence="2 3">
    <name type="scientific">Candidatus Gallibacteroides avistercoris</name>
    <dbReference type="NCBI Taxonomy" id="2840833"/>
    <lineage>
        <taxon>Bacteria</taxon>
        <taxon>Pseudomonadati</taxon>
        <taxon>Bacteroidota</taxon>
        <taxon>Bacteroidia</taxon>
        <taxon>Bacteroidales</taxon>
        <taxon>Bacteroidaceae</taxon>
        <taxon>Bacteroidaceae incertae sedis</taxon>
        <taxon>Candidatus Gallibacteroides</taxon>
    </lineage>
</organism>
<dbReference type="Proteomes" id="UP000824112">
    <property type="component" value="Unassembled WGS sequence"/>
</dbReference>
<dbReference type="EMBL" id="DVNA01000144">
    <property type="protein sequence ID" value="HIU55417.1"/>
    <property type="molecule type" value="Genomic_DNA"/>
</dbReference>
<proteinExistence type="predicted"/>
<reference evidence="2" key="2">
    <citation type="journal article" date="2021" name="PeerJ">
        <title>Extensive microbial diversity within the chicken gut microbiome revealed by metagenomics and culture.</title>
        <authorList>
            <person name="Gilroy R."/>
            <person name="Ravi A."/>
            <person name="Getino M."/>
            <person name="Pursley I."/>
            <person name="Horton D.L."/>
            <person name="Alikhan N.F."/>
            <person name="Baker D."/>
            <person name="Gharbi K."/>
            <person name="Hall N."/>
            <person name="Watson M."/>
            <person name="Adriaenssens E.M."/>
            <person name="Foster-Nyarko E."/>
            <person name="Jarju S."/>
            <person name="Secka A."/>
            <person name="Antonio M."/>
            <person name="Oren A."/>
            <person name="Chaudhuri R.R."/>
            <person name="La Ragione R."/>
            <person name="Hildebrand F."/>
            <person name="Pallen M.J."/>
        </authorList>
    </citation>
    <scope>NUCLEOTIDE SEQUENCE</scope>
    <source>
        <strain evidence="2">CHK158-818</strain>
    </source>
</reference>
<sequence>MVGFDLKAFRKKYKLKQVDIAKLFGCVQGNISTIETGKKRLEDYQARILEKKYGREVLEEFTICENLPKMSSSCLAAENIPVYETKNKESVAGDLVSIPREVFEQIARLTETVLSQQRTIENLTSKEK</sequence>
<feature type="domain" description="HTH cro/C1-type" evidence="1">
    <location>
        <begin position="6"/>
        <end position="61"/>
    </location>
</feature>